<reference evidence="4 5" key="1">
    <citation type="submission" date="2015-06" db="EMBL/GenBank/DDBJ databases">
        <title>Improved classification and identification of acetic acid bacteria using matrix-assisted laser desorption/ionization time-of-flight mass spectrometry; Gluconobacter nephelii and Gluconobacter uchimurae are later heterotypic synonyms of Gluconobacter japonicus and Gluconobacter oxydans, respectively.</title>
        <authorList>
            <person name="Li L."/>
            <person name="Cleenwerck I."/>
            <person name="De Vuyst L."/>
            <person name="Vandamme P."/>
        </authorList>
    </citation>
    <scope>NUCLEOTIDE SEQUENCE [LARGE SCALE GENOMIC DNA]</scope>
    <source>
        <strain evidence="4 5">LMG 1768</strain>
    </source>
</reference>
<evidence type="ECO:0000313" key="4">
    <source>
        <dbReference type="EMBL" id="KXV49518.1"/>
    </source>
</evidence>
<keyword evidence="2" id="KW-0472">Membrane</keyword>
<keyword evidence="2" id="KW-1133">Transmembrane helix</keyword>
<keyword evidence="2" id="KW-0812">Transmembrane</keyword>
<sequence>MHQFMRLLRVSRYFRAATMTVVALVVNMGSAHAGTTADSVSWSNLSAGDDWSARVLDSLFPMSGGTETATGTMLQYISAYAMLIAAFWISYASILQVHKTAESGKIFSASFSGWVPLRVVVALGLMVPIPANGGFSVGQALVVQGAKTAIGMARNLTDVVAKSIGPDALPLAEPIIPGTRQVVMAVMESELCRALVNKASNNPDLMPEPKISNPGNGSPVTVDYNLAVGEATAAATCGSISVTIPQQVEQQMLGSNLDLTDVGTRQVQALQNLISAVRTPMSSLADTIWQTRDVTALRSMDGVLTAQNTAYSSALSEAATAMISKIRAQYSSDGNGSNDAGYVAMKNLGWSGLGAYYLEISRLNAEVLSMSSIVPSVTLPSWQGLGSFLSKDLAGPITAIEQYQAAEEQKLATSDSASAPNGATRLFSNAALPSSGQSALDRVLQALGITNGVMTLIVNHLLSPTSGSDWTDPLGAMIGLGHLLIHTALAIIGGAAVLSSKTGAGLATAANLATGDVPAAIASAGSFALSGLIKALLTPVFAAAFFLLAPGITLAYVLPMTPFAYWMAGVAGWYIVVVEAVVGVPLWMLAHLVFQGEGLHGRGNRGYEVLFTIIFRPVMMIAGLVLSYTIFASISWLVMKAFSIATGFVFERGWLLDNFIGLIVLLCMFVTMEMSIAVMCFRLISTLPHHIPAMAGMTSIGRVDSDDFNDKSTGRGIAAPTDTAAKLARDTVSNVSADGKGQNTVDNNKAEPVDSTTRALMQISGRAED</sequence>
<keyword evidence="3" id="KW-0732">Signal</keyword>
<dbReference type="InterPro" id="IPR027628">
    <property type="entry name" value="DotA_TraY"/>
</dbReference>
<dbReference type="OrthoDB" id="5457650at2"/>
<feature type="transmembrane region" description="Helical" evidence="2">
    <location>
        <begin position="536"/>
        <end position="557"/>
    </location>
</feature>
<feature type="region of interest" description="Disordered" evidence="1">
    <location>
        <begin position="735"/>
        <end position="757"/>
    </location>
</feature>
<dbReference type="NCBIfam" id="TIGR04346">
    <property type="entry name" value="DotA_TraY"/>
    <property type="match status" value="1"/>
</dbReference>
<gene>
    <name evidence="4" type="ORF">AD945_04120</name>
</gene>
<feature type="transmembrane region" description="Helical" evidence="2">
    <location>
        <begin position="106"/>
        <end position="127"/>
    </location>
</feature>
<feature type="chain" id="PRO_5007555812" description="DotA/TraY family protein" evidence="3">
    <location>
        <begin position="34"/>
        <end position="769"/>
    </location>
</feature>
<feature type="transmembrane region" description="Helical" evidence="2">
    <location>
        <begin position="73"/>
        <end position="94"/>
    </location>
</feature>
<comment type="caution">
    <text evidence="4">The sequence shown here is derived from an EMBL/GenBank/DDBJ whole genome shotgun (WGS) entry which is preliminary data.</text>
</comment>
<evidence type="ECO:0000256" key="1">
    <source>
        <dbReference type="SAM" id="MobiDB-lite"/>
    </source>
</evidence>
<feature type="compositionally biased region" description="Polar residues" evidence="1">
    <location>
        <begin position="735"/>
        <end position="747"/>
    </location>
</feature>
<name>A0A149TLN9_9PROT</name>
<evidence type="ECO:0000256" key="3">
    <source>
        <dbReference type="SAM" id="SignalP"/>
    </source>
</evidence>
<dbReference type="EMBL" id="LHZR01000094">
    <property type="protein sequence ID" value="KXV49518.1"/>
    <property type="molecule type" value="Genomic_DNA"/>
</dbReference>
<feature type="transmembrane region" description="Helical" evidence="2">
    <location>
        <begin position="609"/>
        <end position="639"/>
    </location>
</feature>
<feature type="transmembrane region" description="Helical" evidence="2">
    <location>
        <begin position="659"/>
        <end position="684"/>
    </location>
</feature>
<dbReference type="Proteomes" id="UP000075636">
    <property type="component" value="Unassembled WGS sequence"/>
</dbReference>
<feature type="transmembrane region" description="Helical" evidence="2">
    <location>
        <begin position="563"/>
        <end position="588"/>
    </location>
</feature>
<protein>
    <recommendedName>
        <fullName evidence="6">DotA/TraY family protein</fullName>
    </recommendedName>
</protein>
<evidence type="ECO:0000256" key="2">
    <source>
        <dbReference type="SAM" id="Phobius"/>
    </source>
</evidence>
<evidence type="ECO:0000313" key="5">
    <source>
        <dbReference type="Proteomes" id="UP000075636"/>
    </source>
</evidence>
<proteinExistence type="predicted"/>
<dbReference type="PATRIC" id="fig|318683.6.peg.1900"/>
<evidence type="ECO:0008006" key="6">
    <source>
        <dbReference type="Google" id="ProtNLM"/>
    </source>
</evidence>
<dbReference type="AlphaFoldDB" id="A0A149TLN9"/>
<feature type="signal peptide" evidence="3">
    <location>
        <begin position="1"/>
        <end position="33"/>
    </location>
</feature>
<organism evidence="4 5">
    <name type="scientific">Gluconobacter albidus</name>
    <dbReference type="NCBI Taxonomy" id="318683"/>
    <lineage>
        <taxon>Bacteria</taxon>
        <taxon>Pseudomonadati</taxon>
        <taxon>Pseudomonadota</taxon>
        <taxon>Alphaproteobacteria</taxon>
        <taxon>Acetobacterales</taxon>
        <taxon>Acetobacteraceae</taxon>
        <taxon>Gluconobacter</taxon>
    </lineage>
</organism>
<accession>A0A149TLN9</accession>